<name>A0A5C5WB28_9PLAN</name>
<dbReference type="Gene3D" id="2.115.10.20">
    <property type="entry name" value="Glycosyl hydrolase domain, family 43"/>
    <property type="match status" value="1"/>
</dbReference>
<dbReference type="Proteomes" id="UP000317243">
    <property type="component" value="Unassembled WGS sequence"/>
</dbReference>
<keyword evidence="3" id="KW-1185">Reference proteome</keyword>
<evidence type="ECO:0008006" key="4">
    <source>
        <dbReference type="Google" id="ProtNLM"/>
    </source>
</evidence>
<evidence type="ECO:0000313" key="3">
    <source>
        <dbReference type="Proteomes" id="UP000317243"/>
    </source>
</evidence>
<dbReference type="EMBL" id="SIHI01000022">
    <property type="protein sequence ID" value="TWT47880.1"/>
    <property type="molecule type" value="Genomic_DNA"/>
</dbReference>
<evidence type="ECO:0000313" key="2">
    <source>
        <dbReference type="EMBL" id="TWT47880.1"/>
    </source>
</evidence>
<dbReference type="SUPFAM" id="SSF75005">
    <property type="entry name" value="Arabinanase/levansucrase/invertase"/>
    <property type="match status" value="1"/>
</dbReference>
<gene>
    <name evidence="2" type="ORF">KOR42_40780</name>
</gene>
<dbReference type="AlphaFoldDB" id="A0A5C5WB28"/>
<organism evidence="2 3">
    <name type="scientific">Thalassoglobus neptunius</name>
    <dbReference type="NCBI Taxonomy" id="1938619"/>
    <lineage>
        <taxon>Bacteria</taxon>
        <taxon>Pseudomonadati</taxon>
        <taxon>Planctomycetota</taxon>
        <taxon>Planctomycetia</taxon>
        <taxon>Planctomycetales</taxon>
        <taxon>Planctomycetaceae</taxon>
        <taxon>Thalassoglobus</taxon>
    </lineage>
</organism>
<accession>A0A5C5WB28</accession>
<comment type="caution">
    <text evidence="2">The sequence shown here is derived from an EMBL/GenBank/DDBJ whole genome shotgun (WGS) entry which is preliminary data.</text>
</comment>
<dbReference type="InterPro" id="IPR023296">
    <property type="entry name" value="Glyco_hydro_beta-prop_sf"/>
</dbReference>
<evidence type="ECO:0000256" key="1">
    <source>
        <dbReference type="SAM" id="MobiDB-lite"/>
    </source>
</evidence>
<feature type="compositionally biased region" description="Polar residues" evidence="1">
    <location>
        <begin position="169"/>
        <end position="179"/>
    </location>
</feature>
<proteinExistence type="predicted"/>
<sequence length="550" mass="61609">MSSGRELAMVTTLERRKIGFSPNDSPLWYREKKVALMRTIPRSIQILSAQLAFTCIIFPATTSLANDSLVIEGSDGWVTKLESQKGLEVVDDFILPSGKEGALRTKVLTTDTKKKPSSVTITQSPVWQNWNPIDNLGPVNLGDAPVFLRVGPQNYWIFGRYKGDKPRNSRSQNASSTPAFTPEPATLDGFEIPLQTTPFPNQYNAPGGLMPPLGGYHAWQSRDMINWVHHGPITEKFSAWMTTAEFADGKAYFYYDFPNDQDPHVYVDDNLFDGLPGDHKGMAYDDPTHGSDCGIIRDLDGRFHLIVEDWSPINARTHAWDSPLAAHAVSDDGVSDFRTLAPPVDERTKSTGKIGTYEHPHWVKEHPERFKTNVAEFEIHEPEQNAFGDWAAICVGGQYYLFCDYDPVDTKQMSVGWFTSSSLDQQFTFCDHVGNGHPDPDIMFAEGQFYLVTQQNSDFVSPGPWVETVEARAGVDTNNDGTIDQWSDWQEVKETYDYVTGFAKQVSKTPAQLDLSSLPEGYGFQLEVKLTDSTDNKSKPMIKSLELSFE</sequence>
<feature type="region of interest" description="Disordered" evidence="1">
    <location>
        <begin position="164"/>
        <end position="183"/>
    </location>
</feature>
<protein>
    <recommendedName>
        <fullName evidence="4">Glycosyl hydrolases family 43</fullName>
    </recommendedName>
</protein>
<reference evidence="2 3" key="1">
    <citation type="submission" date="2019-02" db="EMBL/GenBank/DDBJ databases">
        <title>Deep-cultivation of Planctomycetes and their phenomic and genomic characterization uncovers novel biology.</title>
        <authorList>
            <person name="Wiegand S."/>
            <person name="Jogler M."/>
            <person name="Boedeker C."/>
            <person name="Pinto D."/>
            <person name="Vollmers J."/>
            <person name="Rivas-Marin E."/>
            <person name="Kohn T."/>
            <person name="Peeters S.H."/>
            <person name="Heuer A."/>
            <person name="Rast P."/>
            <person name="Oberbeckmann S."/>
            <person name="Bunk B."/>
            <person name="Jeske O."/>
            <person name="Meyerdierks A."/>
            <person name="Storesund J.E."/>
            <person name="Kallscheuer N."/>
            <person name="Luecker S."/>
            <person name="Lage O.M."/>
            <person name="Pohl T."/>
            <person name="Merkel B.J."/>
            <person name="Hornburger P."/>
            <person name="Mueller R.-W."/>
            <person name="Bruemmer F."/>
            <person name="Labrenz M."/>
            <person name="Spormann A.M."/>
            <person name="Op Den Camp H."/>
            <person name="Overmann J."/>
            <person name="Amann R."/>
            <person name="Jetten M.S.M."/>
            <person name="Mascher T."/>
            <person name="Medema M.H."/>
            <person name="Devos D.P."/>
            <person name="Kaster A.-K."/>
            <person name="Ovreas L."/>
            <person name="Rohde M."/>
            <person name="Galperin M.Y."/>
            <person name="Jogler C."/>
        </authorList>
    </citation>
    <scope>NUCLEOTIDE SEQUENCE [LARGE SCALE GENOMIC DNA]</scope>
    <source>
        <strain evidence="2 3">KOR42</strain>
    </source>
</reference>